<sequence>MTYKLLHGNKLISSPLPDGVVVGKIKQEKQGNKTKDEGKFVDLPGAETGKVVVRFPPEASGYLHIGHAKAALLNQYYQKSFSGKLIMRFDAINPEKEKADFEQVILEDLRPAQKDRSIGINQQVEFR</sequence>
<dbReference type="InterPro" id="IPR014729">
    <property type="entry name" value="Rossmann-like_a/b/a_fold"/>
</dbReference>
<accession>A0A7R8X446</accession>
<dbReference type="Pfam" id="PF00749">
    <property type="entry name" value="tRNA-synt_1c"/>
    <property type="match status" value="1"/>
</dbReference>
<evidence type="ECO:0000256" key="2">
    <source>
        <dbReference type="ARBA" id="ARBA00022741"/>
    </source>
</evidence>
<dbReference type="EMBL" id="LR899788">
    <property type="protein sequence ID" value="CAD7242457.1"/>
    <property type="molecule type" value="Genomic_DNA"/>
</dbReference>
<feature type="domain" description="Glutamyl/glutaminyl-tRNA synthetase class Ib catalytic" evidence="7">
    <location>
        <begin position="50"/>
        <end position="110"/>
    </location>
</feature>
<dbReference type="Gene3D" id="3.40.50.620">
    <property type="entry name" value="HUPs"/>
    <property type="match status" value="1"/>
</dbReference>
<evidence type="ECO:0000313" key="9">
    <source>
        <dbReference type="Proteomes" id="UP000677054"/>
    </source>
</evidence>
<dbReference type="PANTHER" id="PTHR43097">
    <property type="entry name" value="GLUTAMINE-TRNA LIGASE"/>
    <property type="match status" value="1"/>
</dbReference>
<keyword evidence="3 6" id="KW-0067">ATP-binding</keyword>
<name>A0A7R8X446_9CRUS</name>
<keyword evidence="2 6" id="KW-0547">Nucleotide-binding</keyword>
<dbReference type="GO" id="GO:0005829">
    <property type="term" value="C:cytosol"/>
    <property type="evidence" value="ECO:0007669"/>
    <property type="project" value="TreeGrafter"/>
</dbReference>
<evidence type="ECO:0000259" key="7">
    <source>
        <dbReference type="Pfam" id="PF00749"/>
    </source>
</evidence>
<dbReference type="GO" id="GO:0017102">
    <property type="term" value="C:methionyl glutamyl tRNA synthetase complex"/>
    <property type="evidence" value="ECO:0007669"/>
    <property type="project" value="TreeGrafter"/>
</dbReference>
<dbReference type="PANTHER" id="PTHR43097:SF5">
    <property type="entry name" value="GLUTAMATE--TRNA LIGASE"/>
    <property type="match status" value="1"/>
</dbReference>
<dbReference type="AlphaFoldDB" id="A0A7R8X446"/>
<dbReference type="InterPro" id="IPR050132">
    <property type="entry name" value="Gln/Glu-tRNA_Ligase"/>
</dbReference>
<dbReference type="OrthoDB" id="1350766at2759"/>
<protein>
    <recommendedName>
        <fullName evidence="7">Glutamyl/glutaminyl-tRNA synthetase class Ib catalytic domain-containing protein</fullName>
    </recommendedName>
</protein>
<dbReference type="GO" id="GO:0004818">
    <property type="term" value="F:glutamate-tRNA ligase activity"/>
    <property type="evidence" value="ECO:0007669"/>
    <property type="project" value="TreeGrafter"/>
</dbReference>
<comment type="similarity">
    <text evidence="6">Belongs to the class-I aminoacyl-tRNA synthetase family.</text>
</comment>
<dbReference type="InterPro" id="IPR020058">
    <property type="entry name" value="Glu/Gln-tRNA-synth_Ib_cat-dom"/>
</dbReference>
<dbReference type="GO" id="GO:0005524">
    <property type="term" value="F:ATP binding"/>
    <property type="evidence" value="ECO:0007669"/>
    <property type="project" value="UniProtKB-KW"/>
</dbReference>
<dbReference type="GO" id="GO:0006424">
    <property type="term" value="P:glutamyl-tRNA aminoacylation"/>
    <property type="evidence" value="ECO:0007669"/>
    <property type="project" value="TreeGrafter"/>
</dbReference>
<keyword evidence="9" id="KW-1185">Reference proteome</keyword>
<evidence type="ECO:0000256" key="4">
    <source>
        <dbReference type="ARBA" id="ARBA00022917"/>
    </source>
</evidence>
<evidence type="ECO:0000256" key="5">
    <source>
        <dbReference type="ARBA" id="ARBA00023146"/>
    </source>
</evidence>
<dbReference type="PROSITE" id="PS00178">
    <property type="entry name" value="AA_TRNA_LIGASE_I"/>
    <property type="match status" value="1"/>
</dbReference>
<keyword evidence="4 6" id="KW-0648">Protein biosynthesis</keyword>
<dbReference type="PRINTS" id="PR00987">
    <property type="entry name" value="TRNASYNTHGLU"/>
</dbReference>
<evidence type="ECO:0000256" key="1">
    <source>
        <dbReference type="ARBA" id="ARBA00022598"/>
    </source>
</evidence>
<evidence type="ECO:0000313" key="8">
    <source>
        <dbReference type="EMBL" id="CAD7242457.1"/>
    </source>
</evidence>
<keyword evidence="5 6" id="KW-0030">Aminoacyl-tRNA synthetase</keyword>
<proteinExistence type="inferred from homology"/>
<organism evidence="8">
    <name type="scientific">Darwinula stevensoni</name>
    <dbReference type="NCBI Taxonomy" id="69355"/>
    <lineage>
        <taxon>Eukaryota</taxon>
        <taxon>Metazoa</taxon>
        <taxon>Ecdysozoa</taxon>
        <taxon>Arthropoda</taxon>
        <taxon>Crustacea</taxon>
        <taxon>Oligostraca</taxon>
        <taxon>Ostracoda</taxon>
        <taxon>Podocopa</taxon>
        <taxon>Podocopida</taxon>
        <taxon>Darwinulocopina</taxon>
        <taxon>Darwinuloidea</taxon>
        <taxon>Darwinulidae</taxon>
        <taxon>Darwinula</taxon>
    </lineage>
</organism>
<reference evidence="8" key="1">
    <citation type="submission" date="2020-11" db="EMBL/GenBank/DDBJ databases">
        <authorList>
            <person name="Tran Van P."/>
        </authorList>
    </citation>
    <scope>NUCLEOTIDE SEQUENCE</scope>
</reference>
<dbReference type="InterPro" id="IPR000924">
    <property type="entry name" value="Glu/Gln-tRNA-synth"/>
</dbReference>
<gene>
    <name evidence="8" type="ORF">DSTB1V02_LOCUS2423</name>
</gene>
<evidence type="ECO:0000256" key="3">
    <source>
        <dbReference type="ARBA" id="ARBA00022840"/>
    </source>
</evidence>
<dbReference type="Proteomes" id="UP000677054">
    <property type="component" value="Unassembled WGS sequence"/>
</dbReference>
<dbReference type="SUPFAM" id="SSF52374">
    <property type="entry name" value="Nucleotidylyl transferase"/>
    <property type="match status" value="1"/>
</dbReference>
<dbReference type="EMBL" id="CAJPEV010000271">
    <property type="protein sequence ID" value="CAG0883238.1"/>
    <property type="molecule type" value="Genomic_DNA"/>
</dbReference>
<evidence type="ECO:0000256" key="6">
    <source>
        <dbReference type="RuleBase" id="RU363037"/>
    </source>
</evidence>
<keyword evidence="1 6" id="KW-0436">Ligase</keyword>
<dbReference type="InterPro" id="IPR001412">
    <property type="entry name" value="aa-tRNA-synth_I_CS"/>
</dbReference>